<protein>
    <submittedName>
        <fullName evidence="1">Uncharacterized protein</fullName>
    </submittedName>
</protein>
<gene>
    <name evidence="1" type="ORF">AB205_0024780</name>
</gene>
<dbReference type="EMBL" id="KV946279">
    <property type="protein sequence ID" value="PIO24952.1"/>
    <property type="molecule type" value="Genomic_DNA"/>
</dbReference>
<keyword evidence="2" id="KW-1185">Reference proteome</keyword>
<reference evidence="2" key="1">
    <citation type="journal article" date="2017" name="Nat. Commun.">
        <title>The North American bullfrog draft genome provides insight into hormonal regulation of long noncoding RNA.</title>
        <authorList>
            <person name="Hammond S.A."/>
            <person name="Warren R.L."/>
            <person name="Vandervalk B.P."/>
            <person name="Kucuk E."/>
            <person name="Khan H."/>
            <person name="Gibb E.A."/>
            <person name="Pandoh P."/>
            <person name="Kirk H."/>
            <person name="Zhao Y."/>
            <person name="Jones M."/>
            <person name="Mungall A.J."/>
            <person name="Coope R."/>
            <person name="Pleasance S."/>
            <person name="Moore R.A."/>
            <person name="Holt R.A."/>
            <person name="Round J.M."/>
            <person name="Ohora S."/>
            <person name="Walle B.V."/>
            <person name="Veldhoen N."/>
            <person name="Helbing C.C."/>
            <person name="Birol I."/>
        </authorList>
    </citation>
    <scope>NUCLEOTIDE SEQUENCE [LARGE SCALE GENOMIC DNA]</scope>
</reference>
<proteinExistence type="predicted"/>
<organism evidence="1 2">
    <name type="scientific">Aquarana catesbeiana</name>
    <name type="common">American bullfrog</name>
    <name type="synonym">Rana catesbeiana</name>
    <dbReference type="NCBI Taxonomy" id="8400"/>
    <lineage>
        <taxon>Eukaryota</taxon>
        <taxon>Metazoa</taxon>
        <taxon>Chordata</taxon>
        <taxon>Craniata</taxon>
        <taxon>Vertebrata</taxon>
        <taxon>Euteleostomi</taxon>
        <taxon>Amphibia</taxon>
        <taxon>Batrachia</taxon>
        <taxon>Anura</taxon>
        <taxon>Neobatrachia</taxon>
        <taxon>Ranoidea</taxon>
        <taxon>Ranidae</taxon>
        <taxon>Aquarana</taxon>
    </lineage>
</organism>
<dbReference type="AlphaFoldDB" id="A0A2G9RAP7"/>
<evidence type="ECO:0000313" key="1">
    <source>
        <dbReference type="EMBL" id="PIO24952.1"/>
    </source>
</evidence>
<evidence type="ECO:0000313" key="2">
    <source>
        <dbReference type="Proteomes" id="UP000228934"/>
    </source>
</evidence>
<accession>A0A2G9RAP7</accession>
<dbReference type="Proteomes" id="UP000228934">
    <property type="component" value="Unassembled WGS sequence"/>
</dbReference>
<name>A0A2G9RAP7_AQUCT</name>
<sequence length="108" mass="12542">MLPIAFPLSFGAPQCWDQTFCILDLQHSTSVTEINKVLFCSIPFSLSMYHSLALPSLTCFLMLLSHSQVYHHQHQTITRVRATNYLTHYNKNNFKKTKKLPHPDLQCY</sequence>